<evidence type="ECO:0000313" key="2">
    <source>
        <dbReference type="EMBL" id="KAG0573673.1"/>
    </source>
</evidence>
<proteinExistence type="predicted"/>
<dbReference type="EMBL" id="CM026426">
    <property type="protein sequence ID" value="KAG0573673.1"/>
    <property type="molecule type" value="Genomic_DNA"/>
</dbReference>
<feature type="chain" id="PRO_5035904148" description="Secreted protein" evidence="1">
    <location>
        <begin position="19"/>
        <end position="76"/>
    </location>
</feature>
<gene>
    <name evidence="2" type="ORF">KC19_VG199300</name>
</gene>
<comment type="caution">
    <text evidence="2">The sequence shown here is derived from an EMBL/GenBank/DDBJ whole genome shotgun (WGS) entry which is preliminary data.</text>
</comment>
<keyword evidence="3" id="KW-1185">Reference proteome</keyword>
<keyword evidence="1" id="KW-0732">Signal</keyword>
<name>A0A8T0HT02_CERPU</name>
<feature type="signal peptide" evidence="1">
    <location>
        <begin position="1"/>
        <end position="18"/>
    </location>
</feature>
<sequence>MSIKLRLLFFILMSYTHAVLVPFGKPAQVQHFFLLCKPLIELVERLVTRELRLLIECLKWHLFSCIIRAEVPTNQS</sequence>
<reference evidence="2" key="1">
    <citation type="submission" date="2020-06" db="EMBL/GenBank/DDBJ databases">
        <title>WGS assembly of Ceratodon purpureus strain R40.</title>
        <authorList>
            <person name="Carey S.B."/>
            <person name="Jenkins J."/>
            <person name="Shu S."/>
            <person name="Lovell J.T."/>
            <person name="Sreedasyam A."/>
            <person name="Maumus F."/>
            <person name="Tiley G.P."/>
            <person name="Fernandez-Pozo N."/>
            <person name="Barry K."/>
            <person name="Chen C."/>
            <person name="Wang M."/>
            <person name="Lipzen A."/>
            <person name="Daum C."/>
            <person name="Saski C.A."/>
            <person name="Payton A.C."/>
            <person name="Mcbreen J.C."/>
            <person name="Conrad R.E."/>
            <person name="Kollar L.M."/>
            <person name="Olsson S."/>
            <person name="Huttunen S."/>
            <person name="Landis J.B."/>
            <person name="Wickett N.J."/>
            <person name="Johnson M.G."/>
            <person name="Rensing S.A."/>
            <person name="Grimwood J."/>
            <person name="Schmutz J."/>
            <person name="Mcdaniel S.F."/>
        </authorList>
    </citation>
    <scope>NUCLEOTIDE SEQUENCE</scope>
    <source>
        <strain evidence="2">R40</strain>
    </source>
</reference>
<organism evidence="2 3">
    <name type="scientific">Ceratodon purpureus</name>
    <name type="common">Fire moss</name>
    <name type="synonym">Dicranum purpureum</name>
    <dbReference type="NCBI Taxonomy" id="3225"/>
    <lineage>
        <taxon>Eukaryota</taxon>
        <taxon>Viridiplantae</taxon>
        <taxon>Streptophyta</taxon>
        <taxon>Embryophyta</taxon>
        <taxon>Bryophyta</taxon>
        <taxon>Bryophytina</taxon>
        <taxon>Bryopsida</taxon>
        <taxon>Dicranidae</taxon>
        <taxon>Pseudoditrichales</taxon>
        <taxon>Ditrichaceae</taxon>
        <taxon>Ceratodon</taxon>
    </lineage>
</organism>
<evidence type="ECO:0000256" key="1">
    <source>
        <dbReference type="SAM" id="SignalP"/>
    </source>
</evidence>
<evidence type="ECO:0000313" key="3">
    <source>
        <dbReference type="Proteomes" id="UP000822688"/>
    </source>
</evidence>
<evidence type="ECO:0008006" key="4">
    <source>
        <dbReference type="Google" id="ProtNLM"/>
    </source>
</evidence>
<dbReference type="Proteomes" id="UP000822688">
    <property type="component" value="Chromosome V"/>
</dbReference>
<dbReference type="AlphaFoldDB" id="A0A8T0HT02"/>
<protein>
    <recommendedName>
        <fullName evidence="4">Secreted protein</fullName>
    </recommendedName>
</protein>
<accession>A0A8T0HT02</accession>